<evidence type="ECO:0000256" key="1">
    <source>
        <dbReference type="SAM" id="MobiDB-lite"/>
    </source>
</evidence>
<evidence type="ECO:0000313" key="3">
    <source>
        <dbReference type="Proteomes" id="UP001551482"/>
    </source>
</evidence>
<dbReference type="Gene3D" id="1.20.120.640">
    <property type="entry name" value="Anticodon-binding domain of a subclass of class I aminoacyl-tRNA synthetases"/>
    <property type="match status" value="1"/>
</dbReference>
<feature type="region of interest" description="Disordered" evidence="1">
    <location>
        <begin position="1"/>
        <end position="21"/>
    </location>
</feature>
<name>A0ABV3DRR2_9ACTN</name>
<dbReference type="EMBL" id="JBEZFP010000102">
    <property type="protein sequence ID" value="MEU8137859.1"/>
    <property type="molecule type" value="Genomic_DNA"/>
</dbReference>
<proteinExistence type="predicted"/>
<evidence type="ECO:0000313" key="2">
    <source>
        <dbReference type="EMBL" id="MEU8137859.1"/>
    </source>
</evidence>
<organism evidence="2 3">
    <name type="scientific">Streptodolium elevatio</name>
    <dbReference type="NCBI Taxonomy" id="3157996"/>
    <lineage>
        <taxon>Bacteria</taxon>
        <taxon>Bacillati</taxon>
        <taxon>Actinomycetota</taxon>
        <taxon>Actinomycetes</taxon>
        <taxon>Kitasatosporales</taxon>
        <taxon>Streptomycetaceae</taxon>
        <taxon>Streptodolium</taxon>
    </lineage>
</organism>
<feature type="compositionally biased region" description="Low complexity" evidence="1">
    <location>
        <begin position="102"/>
        <end position="119"/>
    </location>
</feature>
<keyword evidence="3" id="KW-1185">Reference proteome</keyword>
<dbReference type="RefSeq" id="WP_358360375.1">
    <property type="nucleotide sequence ID" value="NZ_JBEZFP010000102.1"/>
</dbReference>
<accession>A0ABV3DRR2</accession>
<protein>
    <submittedName>
        <fullName evidence="2">Uncharacterized protein</fullName>
    </submittedName>
</protein>
<reference evidence="2 3" key="1">
    <citation type="submission" date="2024-06" db="EMBL/GenBank/DDBJ databases">
        <title>The Natural Products Discovery Center: Release of the First 8490 Sequenced Strains for Exploring Actinobacteria Biosynthetic Diversity.</title>
        <authorList>
            <person name="Kalkreuter E."/>
            <person name="Kautsar S.A."/>
            <person name="Yang D."/>
            <person name="Bader C.D."/>
            <person name="Teijaro C.N."/>
            <person name="Fluegel L."/>
            <person name="Davis C.M."/>
            <person name="Simpson J.R."/>
            <person name="Lauterbach L."/>
            <person name="Steele A.D."/>
            <person name="Gui C."/>
            <person name="Meng S."/>
            <person name="Li G."/>
            <person name="Viehrig K."/>
            <person name="Ye F."/>
            <person name="Su P."/>
            <person name="Kiefer A.F."/>
            <person name="Nichols A."/>
            <person name="Cepeda A.J."/>
            <person name="Yan W."/>
            <person name="Fan B."/>
            <person name="Jiang Y."/>
            <person name="Adhikari A."/>
            <person name="Zheng C.-J."/>
            <person name="Schuster L."/>
            <person name="Cowan T.M."/>
            <person name="Smanski M.J."/>
            <person name="Chevrette M.G."/>
            <person name="De Carvalho L.P.S."/>
            <person name="Shen B."/>
        </authorList>
    </citation>
    <scope>NUCLEOTIDE SEQUENCE [LARGE SCALE GENOMIC DNA]</scope>
    <source>
        <strain evidence="2 3">NPDC048946</strain>
    </source>
</reference>
<comment type="caution">
    <text evidence="2">The sequence shown here is derived from an EMBL/GenBank/DDBJ whole genome shotgun (WGS) entry which is preliminary data.</text>
</comment>
<feature type="compositionally biased region" description="Polar residues" evidence="1">
    <location>
        <begin position="1"/>
        <end position="10"/>
    </location>
</feature>
<feature type="region of interest" description="Disordered" evidence="1">
    <location>
        <begin position="88"/>
        <end position="122"/>
    </location>
</feature>
<gene>
    <name evidence="2" type="ORF">AB0C36_30650</name>
</gene>
<sequence>MLHLTDTPTGRPQPAAPPGTRRLRVAYCPASLRAALAADLVRRAGERHHLLVAVFRHACDRPELPDPLRFNIHPPNGDGPDARVDVHITPDGHQWSGDRPADASSDASAGASEEQAADGPRILRTVPADAAAGTPEAEAWSAADPLALRLALLAGPSDAPPGADVIAEAAVRLALLRADVARFAESPSAALAAAPVAEVHAAVDDDLDTARALALTDALRADPDVPPGARFESLIHLDRTLGLDLAQDIGRLP</sequence>
<dbReference type="Proteomes" id="UP001551482">
    <property type="component" value="Unassembled WGS sequence"/>
</dbReference>